<reference evidence="3 4" key="1">
    <citation type="submission" date="2019-05" db="EMBL/GenBank/DDBJ databases">
        <title>The compact genome of Giardia muris reveals important steps in the evolution of intestinal protozoan parasites.</title>
        <authorList>
            <person name="Xu F."/>
            <person name="Jimenez-Gonzalez A."/>
            <person name="Einarsson E."/>
            <person name="Astvaldsson A."/>
            <person name="Peirasmaki D."/>
            <person name="Eckmann L."/>
            <person name="Andersson J.O."/>
            <person name="Svard S.G."/>
            <person name="Jerlstrom-Hultqvist J."/>
        </authorList>
    </citation>
    <scope>NUCLEOTIDE SEQUENCE [LARGE SCALE GENOMIC DNA]</scope>
    <source>
        <strain evidence="3 4">Roberts-Thomson</strain>
    </source>
</reference>
<proteinExistence type="predicted"/>
<keyword evidence="1" id="KW-0175">Coiled coil</keyword>
<dbReference type="OrthoDB" id="10251189at2759"/>
<evidence type="ECO:0000313" key="3">
    <source>
        <dbReference type="EMBL" id="TNJ26339.1"/>
    </source>
</evidence>
<comment type="caution">
    <text evidence="3">The sequence shown here is derived from an EMBL/GenBank/DDBJ whole genome shotgun (WGS) entry which is preliminary data.</text>
</comment>
<feature type="compositionally biased region" description="Low complexity" evidence="2">
    <location>
        <begin position="256"/>
        <end position="273"/>
    </location>
</feature>
<organism evidence="3 4">
    <name type="scientific">Giardia muris</name>
    <dbReference type="NCBI Taxonomy" id="5742"/>
    <lineage>
        <taxon>Eukaryota</taxon>
        <taxon>Metamonada</taxon>
        <taxon>Diplomonadida</taxon>
        <taxon>Hexamitidae</taxon>
        <taxon>Giardiinae</taxon>
        <taxon>Giardia</taxon>
    </lineage>
</organism>
<accession>A0A4Z1T1C9</accession>
<dbReference type="AlphaFoldDB" id="A0A4Z1T1C9"/>
<gene>
    <name evidence="3" type="ORF">GMRT_13372</name>
</gene>
<evidence type="ECO:0000313" key="4">
    <source>
        <dbReference type="Proteomes" id="UP000315496"/>
    </source>
</evidence>
<name>A0A4Z1T1C9_GIAMU</name>
<dbReference type="VEuPathDB" id="GiardiaDB:GMRT_13372"/>
<evidence type="ECO:0000256" key="1">
    <source>
        <dbReference type="SAM" id="Coils"/>
    </source>
</evidence>
<feature type="coiled-coil region" evidence="1">
    <location>
        <begin position="311"/>
        <end position="389"/>
    </location>
</feature>
<sequence>MRPGSTGLRRRATSALSEAVLSINWSIVDQYNVLQAIRAYYRAQGRENGRRMYGDLMELYLQDLAGVCAVLRATPRLRWHQTDMYSAIRAGTTTFFSDKVEKVIRGARSIPLEFPTAASARLEELHSMSALYLDGIRKMYRGTESYTYEKALEEIICSYVMDIRVCNRILRREGVALPELTTADILEPSGKPKLQCVTGLMRKLISALKPSSAHPRTPSLSDEEVTLRLHDLVADAPPAGPDFSMGVSQTRRLRRSASAGSSARGTNTATTSTAEKEPLLFGATIREGFEHFAEMQVEKYRDRAKDLHSTLRARDLELQEAQATIRELRAQLERSKADEDTLREQVVTMSDLIGRLKTEEEYNKIASENIRLSERLALLKENLQEAIQVSEAYRSAEATSALRSAAVVEFIDRECSAFNELVARYHLEREVYESDSSAFHGPREPDPAGTADASLAARAAAILSSVSMAIHRIQHGVKDACLQLRIPAIQDWDDLAGMSVLDALEEAVERMLEHLSTNLGASVRRALSHSGS</sequence>
<keyword evidence="4" id="KW-1185">Reference proteome</keyword>
<evidence type="ECO:0000256" key="2">
    <source>
        <dbReference type="SAM" id="MobiDB-lite"/>
    </source>
</evidence>
<protein>
    <submittedName>
        <fullName evidence="3">Uncharacterized protein</fullName>
    </submittedName>
</protein>
<dbReference type="EMBL" id="VDLU01000005">
    <property type="protein sequence ID" value="TNJ26339.1"/>
    <property type="molecule type" value="Genomic_DNA"/>
</dbReference>
<dbReference type="Proteomes" id="UP000315496">
    <property type="component" value="Chromosome 5"/>
</dbReference>
<feature type="region of interest" description="Disordered" evidence="2">
    <location>
        <begin position="238"/>
        <end position="274"/>
    </location>
</feature>